<keyword evidence="2" id="KW-0802">TPR repeat</keyword>
<evidence type="ECO:0000256" key="3">
    <source>
        <dbReference type="SAM" id="Coils"/>
    </source>
</evidence>
<gene>
    <name evidence="4" type="ORF">SDC9_18628</name>
</gene>
<accession>A0A644U0S9</accession>
<comment type="caution">
    <text evidence="4">The sequence shown here is derived from an EMBL/GenBank/DDBJ whole genome shotgun (WGS) entry which is preliminary data.</text>
</comment>
<evidence type="ECO:0000313" key="4">
    <source>
        <dbReference type="EMBL" id="MPL72835.1"/>
    </source>
</evidence>
<dbReference type="InterPro" id="IPR019734">
    <property type="entry name" value="TPR_rpt"/>
</dbReference>
<organism evidence="4">
    <name type="scientific">bioreactor metagenome</name>
    <dbReference type="NCBI Taxonomy" id="1076179"/>
    <lineage>
        <taxon>unclassified sequences</taxon>
        <taxon>metagenomes</taxon>
        <taxon>ecological metagenomes</taxon>
    </lineage>
</organism>
<evidence type="ECO:0008006" key="5">
    <source>
        <dbReference type="Google" id="ProtNLM"/>
    </source>
</evidence>
<protein>
    <recommendedName>
        <fullName evidence="5">Photosystem I assembly protein Ycf3</fullName>
    </recommendedName>
</protein>
<reference evidence="4" key="1">
    <citation type="submission" date="2019-08" db="EMBL/GenBank/DDBJ databases">
        <authorList>
            <person name="Kucharzyk K."/>
            <person name="Murdoch R.W."/>
            <person name="Higgins S."/>
            <person name="Loffler F."/>
        </authorList>
    </citation>
    <scope>NUCLEOTIDE SEQUENCE</scope>
</reference>
<dbReference type="EMBL" id="VSSQ01000068">
    <property type="protein sequence ID" value="MPL72835.1"/>
    <property type="molecule type" value="Genomic_DNA"/>
</dbReference>
<dbReference type="SUPFAM" id="SSF48452">
    <property type="entry name" value="TPR-like"/>
    <property type="match status" value="2"/>
</dbReference>
<dbReference type="Gene3D" id="1.25.40.10">
    <property type="entry name" value="Tetratricopeptide repeat domain"/>
    <property type="match status" value="2"/>
</dbReference>
<dbReference type="Pfam" id="PF13181">
    <property type="entry name" value="TPR_8"/>
    <property type="match status" value="1"/>
</dbReference>
<keyword evidence="3" id="KW-0175">Coiled coil</keyword>
<evidence type="ECO:0000256" key="2">
    <source>
        <dbReference type="ARBA" id="ARBA00022803"/>
    </source>
</evidence>
<dbReference type="PROSITE" id="PS50005">
    <property type="entry name" value="TPR"/>
    <property type="match status" value="3"/>
</dbReference>
<keyword evidence="1" id="KW-0677">Repeat</keyword>
<dbReference type="PANTHER" id="PTHR45641">
    <property type="entry name" value="TETRATRICOPEPTIDE REPEAT PROTEIN (AFU_ORTHOLOGUE AFUA_6G03870)"/>
    <property type="match status" value="1"/>
</dbReference>
<dbReference type="SMART" id="SM00028">
    <property type="entry name" value="TPR"/>
    <property type="match status" value="8"/>
</dbReference>
<dbReference type="Pfam" id="PF13374">
    <property type="entry name" value="TPR_10"/>
    <property type="match status" value="2"/>
</dbReference>
<dbReference type="AlphaFoldDB" id="A0A644U0S9"/>
<dbReference type="Pfam" id="PF13424">
    <property type="entry name" value="TPR_12"/>
    <property type="match status" value="1"/>
</dbReference>
<evidence type="ECO:0000256" key="1">
    <source>
        <dbReference type="ARBA" id="ARBA00022737"/>
    </source>
</evidence>
<dbReference type="InterPro" id="IPR011990">
    <property type="entry name" value="TPR-like_helical_dom_sf"/>
</dbReference>
<feature type="coiled-coil region" evidence="3">
    <location>
        <begin position="552"/>
        <end position="587"/>
    </location>
</feature>
<proteinExistence type="predicted"/>
<dbReference type="PANTHER" id="PTHR45641:SF19">
    <property type="entry name" value="NEPHROCYSTIN-3"/>
    <property type="match status" value="1"/>
</dbReference>
<name>A0A644U0S9_9ZZZZ</name>
<sequence length="644" mass="75682">MKITLTIKRLVLIAIILAISIETYSQKNIKGRIFEYTNETNLPLSGVGINNVFDTVTIFSDSLGHFEIRIPAKTKKSIPKPFINRIEKKDYIIMNVVEIDSEDMDIIMCKQETYYSLFNEFKRIGLKNFEATNNHKLNEYRLQKEKKLISHPEYNNYLKAIYDNELAYRKTLNNTSQYFVEIDKSRFDSIVHQCISFILENKIQDAIVLCSNQNYTQQYIEQYEKSKKEYIKRHIDFETNLLRFSSLSDKFEKIGNIYYKLAIYNIESIPILMEYANFLYEQRNFEKAIDWYNQILKRNTSPFITANINNILGSIYFIKEEYSKAEELYYSAIDTYDSIIPKDYYLYSPSKAETLINLAILYKSTRNFNEALSPFNEALEINREFSSIYPDKYLSSYAINLMNLASLHNELRNDSISVDYYLEAIMLFDSLSQFKQDEYKSHKATSLNNLGLIYYKNQKYPEAIEAMNSSCTLYEQLSMDYPKQYLLQLTTIKLNLASISKETADLSKAEKLYLDVIDIYYSLVDINPIENLSQISYTQNLLGLLYSGIGEYEKAQNILKEALRIRKELAEKDIDNNLAKVAEIQNNLGSVFEYTENYNKAIEMYNLSIELYDTLAKNGYYFTEKKKEIEDNIKRLEQLYNKNN</sequence>